<evidence type="ECO:0000313" key="10">
    <source>
        <dbReference type="EMBL" id="MFC4076651.1"/>
    </source>
</evidence>
<evidence type="ECO:0000256" key="1">
    <source>
        <dbReference type="ARBA" id="ARBA00004651"/>
    </source>
</evidence>
<comment type="caution">
    <text evidence="10">The sequence shown here is derived from an EMBL/GenBank/DDBJ whole genome shotgun (WGS) entry which is preliminary data.</text>
</comment>
<evidence type="ECO:0000256" key="7">
    <source>
        <dbReference type="SAM" id="MobiDB-lite"/>
    </source>
</evidence>
<sequence length="315" mass="35127">MSNLLKMVLVAMFWAGLYPIGHHATETMHPIAVAFYRFLFTTLCLMPILFWKERHTWKIQKNEWVPLLLLGMTGIFSYNSFFFMGLQSAGAVKSAVIIAAIPMVTTVFTRLLYKDRLTVRQIIGVILSFSGVICVVTEGNLQGITQVNTGDIWLLGAVLTFSIYTLLGKRFMASMSPLKTTTYATFFGTIYFAFTVIWVRPPSIQTFTLGQWSALLYMAIFATVIAFVWWNDGVSTLGPGVTAIFLNLVPVFTFIFSTITGEPFRFMHLLGAVCVVCGVSLTLWFGSKEAKPDSLKPKPSEKNQQPSFTHGSSSI</sequence>
<feature type="transmembrane region" description="Helical" evidence="8">
    <location>
        <begin position="152"/>
        <end position="168"/>
    </location>
</feature>
<evidence type="ECO:0000256" key="4">
    <source>
        <dbReference type="ARBA" id="ARBA00022692"/>
    </source>
</evidence>
<keyword evidence="3" id="KW-1003">Cell membrane</keyword>
<dbReference type="InterPro" id="IPR050638">
    <property type="entry name" value="AA-Vitamin_Transporters"/>
</dbReference>
<organism evidence="10 11">
    <name type="scientific">Salinithrix halophila</name>
    <dbReference type="NCBI Taxonomy" id="1485204"/>
    <lineage>
        <taxon>Bacteria</taxon>
        <taxon>Bacillati</taxon>
        <taxon>Bacillota</taxon>
        <taxon>Bacilli</taxon>
        <taxon>Bacillales</taxon>
        <taxon>Thermoactinomycetaceae</taxon>
        <taxon>Salinithrix</taxon>
    </lineage>
</organism>
<accession>A0ABV8JD08</accession>
<feature type="transmembrane region" description="Helical" evidence="8">
    <location>
        <begin position="122"/>
        <end position="140"/>
    </location>
</feature>
<feature type="transmembrane region" description="Helical" evidence="8">
    <location>
        <begin position="266"/>
        <end position="286"/>
    </location>
</feature>
<feature type="transmembrane region" description="Helical" evidence="8">
    <location>
        <begin position="211"/>
        <end position="230"/>
    </location>
</feature>
<feature type="transmembrane region" description="Helical" evidence="8">
    <location>
        <begin position="237"/>
        <end position="260"/>
    </location>
</feature>
<evidence type="ECO:0000256" key="3">
    <source>
        <dbReference type="ARBA" id="ARBA00022475"/>
    </source>
</evidence>
<dbReference type="PANTHER" id="PTHR32322:SF18">
    <property type="entry name" value="S-ADENOSYLMETHIONINE_S-ADENOSYLHOMOCYSTEINE TRANSPORTER"/>
    <property type="match status" value="1"/>
</dbReference>
<dbReference type="Proteomes" id="UP001595843">
    <property type="component" value="Unassembled WGS sequence"/>
</dbReference>
<comment type="similarity">
    <text evidence="2">Belongs to the EamA transporter family.</text>
</comment>
<feature type="transmembrane region" description="Helical" evidence="8">
    <location>
        <begin position="92"/>
        <end position="113"/>
    </location>
</feature>
<evidence type="ECO:0000256" key="5">
    <source>
        <dbReference type="ARBA" id="ARBA00022989"/>
    </source>
</evidence>
<evidence type="ECO:0000256" key="2">
    <source>
        <dbReference type="ARBA" id="ARBA00007362"/>
    </source>
</evidence>
<feature type="region of interest" description="Disordered" evidence="7">
    <location>
        <begin position="289"/>
        <end position="315"/>
    </location>
</feature>
<evidence type="ECO:0000259" key="9">
    <source>
        <dbReference type="Pfam" id="PF00892"/>
    </source>
</evidence>
<dbReference type="Pfam" id="PF00892">
    <property type="entry name" value="EamA"/>
    <property type="match status" value="2"/>
</dbReference>
<feature type="transmembrane region" description="Helical" evidence="8">
    <location>
        <begin position="64"/>
        <end position="86"/>
    </location>
</feature>
<feature type="compositionally biased region" description="Polar residues" evidence="7">
    <location>
        <begin position="302"/>
        <end position="315"/>
    </location>
</feature>
<dbReference type="EMBL" id="JBHSAP010000009">
    <property type="protein sequence ID" value="MFC4076651.1"/>
    <property type="molecule type" value="Genomic_DNA"/>
</dbReference>
<protein>
    <submittedName>
        <fullName evidence="10">DMT family transporter</fullName>
    </submittedName>
</protein>
<feature type="compositionally biased region" description="Basic and acidic residues" evidence="7">
    <location>
        <begin position="289"/>
        <end position="301"/>
    </location>
</feature>
<keyword evidence="4 8" id="KW-0812">Transmembrane</keyword>
<comment type="subcellular location">
    <subcellularLocation>
        <location evidence="1">Cell membrane</location>
        <topology evidence="1">Multi-pass membrane protein</topology>
    </subcellularLocation>
</comment>
<feature type="transmembrane region" description="Helical" evidence="8">
    <location>
        <begin position="180"/>
        <end position="199"/>
    </location>
</feature>
<reference evidence="11" key="1">
    <citation type="journal article" date="2019" name="Int. J. Syst. Evol. Microbiol.">
        <title>The Global Catalogue of Microorganisms (GCM) 10K type strain sequencing project: providing services to taxonomists for standard genome sequencing and annotation.</title>
        <authorList>
            <consortium name="The Broad Institute Genomics Platform"/>
            <consortium name="The Broad Institute Genome Sequencing Center for Infectious Disease"/>
            <person name="Wu L."/>
            <person name="Ma J."/>
        </authorList>
    </citation>
    <scope>NUCLEOTIDE SEQUENCE [LARGE SCALE GENOMIC DNA]</scope>
    <source>
        <strain evidence="11">IBRC-M 10813</strain>
    </source>
</reference>
<keyword evidence="6 8" id="KW-0472">Membrane</keyword>
<feature type="transmembrane region" description="Helical" evidence="8">
    <location>
        <begin position="34"/>
        <end position="52"/>
    </location>
</feature>
<proteinExistence type="inferred from homology"/>
<name>A0ABV8JD08_9BACL</name>
<feature type="domain" description="EamA" evidence="9">
    <location>
        <begin position="4"/>
        <end position="136"/>
    </location>
</feature>
<evidence type="ECO:0000256" key="6">
    <source>
        <dbReference type="ARBA" id="ARBA00023136"/>
    </source>
</evidence>
<gene>
    <name evidence="10" type="ORF">ACFOUO_07495</name>
</gene>
<evidence type="ECO:0000256" key="8">
    <source>
        <dbReference type="SAM" id="Phobius"/>
    </source>
</evidence>
<dbReference type="InterPro" id="IPR000620">
    <property type="entry name" value="EamA_dom"/>
</dbReference>
<dbReference type="InterPro" id="IPR037185">
    <property type="entry name" value="EmrE-like"/>
</dbReference>
<evidence type="ECO:0000313" key="11">
    <source>
        <dbReference type="Proteomes" id="UP001595843"/>
    </source>
</evidence>
<feature type="domain" description="EamA" evidence="9">
    <location>
        <begin position="149"/>
        <end position="283"/>
    </location>
</feature>
<dbReference type="PANTHER" id="PTHR32322">
    <property type="entry name" value="INNER MEMBRANE TRANSPORTER"/>
    <property type="match status" value="1"/>
</dbReference>
<keyword evidence="5 8" id="KW-1133">Transmembrane helix</keyword>
<dbReference type="RefSeq" id="WP_380703782.1">
    <property type="nucleotide sequence ID" value="NZ_JBHSAP010000009.1"/>
</dbReference>
<keyword evidence="11" id="KW-1185">Reference proteome</keyword>
<dbReference type="SUPFAM" id="SSF103481">
    <property type="entry name" value="Multidrug resistance efflux transporter EmrE"/>
    <property type="match status" value="2"/>
</dbReference>